<dbReference type="GO" id="GO:0008690">
    <property type="term" value="F:3-deoxy-manno-octulosonate cytidylyltransferase activity"/>
    <property type="evidence" value="ECO:0007669"/>
    <property type="project" value="UniProtKB-UniRule"/>
</dbReference>
<dbReference type="PANTHER" id="PTHR42866">
    <property type="entry name" value="3-DEOXY-MANNO-OCTULOSONATE CYTIDYLYLTRANSFERASE"/>
    <property type="match status" value="1"/>
</dbReference>
<dbReference type="NCBIfam" id="NF003950">
    <property type="entry name" value="PRK05450.1-3"/>
    <property type="match status" value="1"/>
</dbReference>
<dbReference type="RefSeq" id="WP_148337756.1">
    <property type="nucleotide sequence ID" value="NZ_LR699119.1"/>
</dbReference>
<protein>
    <recommendedName>
        <fullName evidence="4">3-deoxy-manno-octulosonate cytidylyltransferase</fullName>
        <ecNumber evidence="4">2.7.7.38</ecNumber>
    </recommendedName>
    <alternativeName>
        <fullName evidence="4">CMP-2-keto-3-deoxyoctulosonic acid synthase</fullName>
        <shortName evidence="4">CKS</shortName>
        <shortName evidence="4">CMP-KDO synthase</shortName>
    </alternativeName>
</protein>
<dbReference type="Pfam" id="PF02348">
    <property type="entry name" value="CTP_transf_3"/>
    <property type="match status" value="1"/>
</dbReference>
<dbReference type="HAMAP" id="MF_00057">
    <property type="entry name" value="KdsB"/>
    <property type="match status" value="1"/>
</dbReference>
<reference evidence="5 6" key="1">
    <citation type="submission" date="2019-08" db="EMBL/GenBank/DDBJ databases">
        <authorList>
            <person name="Guy L."/>
        </authorList>
    </citation>
    <scope>NUCLEOTIDE SEQUENCE [LARGE SCALE GENOMIC DNA]</scope>
    <source>
        <strain evidence="5 6">SGT-108</strain>
    </source>
</reference>
<dbReference type="PANTHER" id="PTHR42866:SF2">
    <property type="entry name" value="3-DEOXY-MANNO-OCTULOSONATE CYTIDYLYLTRANSFERASE, MITOCHONDRIAL"/>
    <property type="match status" value="1"/>
</dbReference>
<keyword evidence="3 4" id="KW-0448">Lipopolysaccharide biosynthesis</keyword>
<name>A0A5E4PER3_9COXI</name>
<keyword evidence="1 4" id="KW-0808">Transferase</keyword>
<gene>
    <name evidence="4 5" type="primary">kdsB</name>
    <name evidence="5" type="ORF">AQUSIP_01910</name>
</gene>
<keyword evidence="4" id="KW-0963">Cytoplasm</keyword>
<dbReference type="SUPFAM" id="SSF53448">
    <property type="entry name" value="Nucleotide-diphospho-sugar transferases"/>
    <property type="match status" value="1"/>
</dbReference>
<dbReference type="InterPro" id="IPR003329">
    <property type="entry name" value="Cytidylyl_trans"/>
</dbReference>
<dbReference type="KEGG" id="asip:AQUSIP_01910"/>
<dbReference type="EMBL" id="LR699119">
    <property type="protein sequence ID" value="VVC74917.1"/>
    <property type="molecule type" value="Genomic_DNA"/>
</dbReference>
<dbReference type="OrthoDB" id="9815559at2"/>
<dbReference type="NCBIfam" id="NF009905">
    <property type="entry name" value="PRK13368.1"/>
    <property type="match status" value="1"/>
</dbReference>
<keyword evidence="2 4" id="KW-0548">Nucleotidyltransferase</keyword>
<keyword evidence="6" id="KW-1185">Reference proteome</keyword>
<accession>A0A5E4PER3</accession>
<dbReference type="AlphaFoldDB" id="A0A5E4PER3"/>
<dbReference type="GO" id="GO:0033468">
    <property type="term" value="P:CMP-keto-3-deoxy-D-manno-octulosonic acid biosynthetic process"/>
    <property type="evidence" value="ECO:0007669"/>
    <property type="project" value="UniProtKB-UniRule"/>
</dbReference>
<dbReference type="EC" id="2.7.7.38" evidence="4"/>
<organism evidence="5 6">
    <name type="scientific">Aquicella siphonis</name>
    <dbReference type="NCBI Taxonomy" id="254247"/>
    <lineage>
        <taxon>Bacteria</taxon>
        <taxon>Pseudomonadati</taxon>
        <taxon>Pseudomonadota</taxon>
        <taxon>Gammaproteobacteria</taxon>
        <taxon>Legionellales</taxon>
        <taxon>Coxiellaceae</taxon>
        <taxon>Aquicella</taxon>
    </lineage>
</organism>
<dbReference type="GO" id="GO:0009103">
    <property type="term" value="P:lipopolysaccharide biosynthetic process"/>
    <property type="evidence" value="ECO:0007669"/>
    <property type="project" value="UniProtKB-UniRule"/>
</dbReference>
<comment type="similarity">
    <text evidence="4">Belongs to the KdsB family.</text>
</comment>
<evidence type="ECO:0000256" key="4">
    <source>
        <dbReference type="HAMAP-Rule" id="MF_00057"/>
    </source>
</evidence>
<sequence length="242" mass="27880">MRILCVIPSRINSTRLPRKPLLPIQGKPMIQWTYENASRCKVLTDLIVATDSHEIADVITRIGGKTMMTDPDLPTGSERVAAVAEQHPDMDVIINLQGDEPFIKPSMLEKLISPYLAGETPEMTTLAFQLDRKVKYHEPGAVKVITDLQQNAIYFSRSPIPYYRTQEQAPVYHHMGLYAFRRDFLMLYKDLPQTPLEKVESLEQLRVIEHGYKIRVCLTDEKTLEINTPEEYEQAQRFEYAN</sequence>
<comment type="function">
    <text evidence="4">Activates KDO (a required 8-carbon sugar) for incorporation into bacterial lipopolysaccharide in Gram-negative bacteria.</text>
</comment>
<dbReference type="NCBIfam" id="NF003952">
    <property type="entry name" value="PRK05450.1-5"/>
    <property type="match status" value="1"/>
</dbReference>
<comment type="subcellular location">
    <subcellularLocation>
        <location evidence="4">Cytoplasm</location>
    </subcellularLocation>
</comment>
<comment type="pathway">
    <text evidence="4">Nucleotide-sugar biosynthesis; CMP-3-deoxy-D-manno-octulosonate biosynthesis; CMP-3-deoxy-D-manno-octulosonate from 3-deoxy-D-manno-octulosonate and CTP: step 1/1.</text>
</comment>
<dbReference type="InterPro" id="IPR029044">
    <property type="entry name" value="Nucleotide-diphossugar_trans"/>
</dbReference>
<evidence type="ECO:0000256" key="1">
    <source>
        <dbReference type="ARBA" id="ARBA00022679"/>
    </source>
</evidence>
<dbReference type="NCBIfam" id="TIGR00466">
    <property type="entry name" value="kdsB"/>
    <property type="match status" value="1"/>
</dbReference>
<dbReference type="InterPro" id="IPR004528">
    <property type="entry name" value="KdsB"/>
</dbReference>
<evidence type="ECO:0000256" key="2">
    <source>
        <dbReference type="ARBA" id="ARBA00022695"/>
    </source>
</evidence>
<evidence type="ECO:0000313" key="5">
    <source>
        <dbReference type="EMBL" id="VVC74917.1"/>
    </source>
</evidence>
<dbReference type="GO" id="GO:0005829">
    <property type="term" value="C:cytosol"/>
    <property type="evidence" value="ECO:0007669"/>
    <property type="project" value="TreeGrafter"/>
</dbReference>
<proteinExistence type="inferred from homology"/>
<evidence type="ECO:0000313" key="6">
    <source>
        <dbReference type="Proteomes" id="UP000324194"/>
    </source>
</evidence>
<dbReference type="CDD" id="cd02517">
    <property type="entry name" value="CMP-KDO-Synthetase"/>
    <property type="match status" value="1"/>
</dbReference>
<dbReference type="Gene3D" id="3.90.550.10">
    <property type="entry name" value="Spore Coat Polysaccharide Biosynthesis Protein SpsA, Chain A"/>
    <property type="match status" value="1"/>
</dbReference>
<dbReference type="UniPathway" id="UPA00358">
    <property type="reaction ID" value="UER00476"/>
</dbReference>
<comment type="catalytic activity">
    <reaction evidence="4">
        <text>3-deoxy-alpha-D-manno-oct-2-ulosonate + CTP = CMP-3-deoxy-beta-D-manno-octulosonate + diphosphate</text>
        <dbReference type="Rhea" id="RHEA:23448"/>
        <dbReference type="ChEBI" id="CHEBI:33019"/>
        <dbReference type="ChEBI" id="CHEBI:37563"/>
        <dbReference type="ChEBI" id="CHEBI:85986"/>
        <dbReference type="ChEBI" id="CHEBI:85987"/>
        <dbReference type="EC" id="2.7.7.38"/>
    </reaction>
</comment>
<dbReference type="Proteomes" id="UP000324194">
    <property type="component" value="Chromosome 1"/>
</dbReference>
<evidence type="ECO:0000256" key="3">
    <source>
        <dbReference type="ARBA" id="ARBA00022985"/>
    </source>
</evidence>